<feature type="region of interest" description="Disordered" evidence="1">
    <location>
        <begin position="43"/>
        <end position="96"/>
    </location>
</feature>
<dbReference type="AlphaFoldDB" id="A0A9P3GQZ2"/>
<protein>
    <submittedName>
        <fullName evidence="2">Uncharacterized protein</fullName>
    </submittedName>
</protein>
<evidence type="ECO:0000313" key="2">
    <source>
        <dbReference type="EMBL" id="GJE97905.1"/>
    </source>
</evidence>
<feature type="compositionally biased region" description="Basic and acidic residues" evidence="1">
    <location>
        <begin position="65"/>
        <end position="75"/>
    </location>
</feature>
<comment type="caution">
    <text evidence="2">The sequence shown here is derived from an EMBL/GenBank/DDBJ whole genome shotgun (WGS) entry which is preliminary data.</text>
</comment>
<accession>A0A9P3GQZ2</accession>
<name>A0A9P3GQZ2_9APHY</name>
<organism evidence="2 3">
    <name type="scientific">Phanerochaete sordida</name>
    <dbReference type="NCBI Taxonomy" id="48140"/>
    <lineage>
        <taxon>Eukaryota</taxon>
        <taxon>Fungi</taxon>
        <taxon>Dikarya</taxon>
        <taxon>Basidiomycota</taxon>
        <taxon>Agaricomycotina</taxon>
        <taxon>Agaricomycetes</taxon>
        <taxon>Polyporales</taxon>
        <taxon>Phanerochaetaceae</taxon>
        <taxon>Phanerochaete</taxon>
    </lineage>
</organism>
<dbReference type="EMBL" id="BPQB01000078">
    <property type="protein sequence ID" value="GJE97905.1"/>
    <property type="molecule type" value="Genomic_DNA"/>
</dbReference>
<sequence>MLQLSTISHISHRYHTLLSSLSSHFHPPLTYLNDLRHRLRPAIYTDAPEPAGRPIGAPSSNPRSPTHDLFGDRKSRPGAHTRPADGVPTTLAFPPSSNSAELGAGAGNVVLLLPLHTAHAHVPVARWRLHTPLYYIC</sequence>
<evidence type="ECO:0000313" key="3">
    <source>
        <dbReference type="Proteomes" id="UP000703269"/>
    </source>
</evidence>
<dbReference type="Proteomes" id="UP000703269">
    <property type="component" value="Unassembled WGS sequence"/>
</dbReference>
<reference evidence="2 3" key="1">
    <citation type="submission" date="2021-08" db="EMBL/GenBank/DDBJ databases">
        <title>Draft Genome Sequence of Phanerochaete sordida strain YK-624.</title>
        <authorList>
            <person name="Mori T."/>
            <person name="Dohra H."/>
            <person name="Suzuki T."/>
            <person name="Kawagishi H."/>
            <person name="Hirai H."/>
        </authorList>
    </citation>
    <scope>NUCLEOTIDE SEQUENCE [LARGE SCALE GENOMIC DNA]</scope>
    <source>
        <strain evidence="2 3">YK-624</strain>
    </source>
</reference>
<gene>
    <name evidence="2" type="ORF">PsYK624_141270</name>
</gene>
<evidence type="ECO:0000256" key="1">
    <source>
        <dbReference type="SAM" id="MobiDB-lite"/>
    </source>
</evidence>
<proteinExistence type="predicted"/>
<keyword evidence="3" id="KW-1185">Reference proteome</keyword>